<sequence length="916" mass="105526">MELFHLFNISSGHRFHVEISLQWKVRQLQETVVQVTGIQIDDQVLLKHSGEVIKCEETICNCCPENAVDAPVYLFQRSGKHDKQDSRMWEQEIKEITSIIDVSMENANQLLQAPDMHEICHDVPHRASECRLAAQNAVQACARIAEEHRLMLQGWVALVNNMDSSVASLRKRASRLLQQMEKVHQGKKEAFDMLRNFDKTIDQLKRIRVPENILSCSHGSAEPSVVSDISLYGWIAASDPEHSLKELVDQVTEQLVNFQQTNMKSALQNIEKVMEMSKNINCREIKGMNMRLSYLEQHLQYAEDRSKIVEMHTSEILNTSSRVDQFSLEDFTFQYRHYMGQVYDDLKEIRLVCNHFLQSKLELLRIMRTRLDSWIVRVYNRLHHAHNELLMFEEKCTGLKQRLDLLEQVKATPVMYATAVTEIVRRRTFQREFNSWFSVHVNKCCSLYDEETRIRAEFSTKMEKHFLRVLFHGMFDTIPPFFVKSLPEFDTALSPINDQYLKELRNQNIEELNQYLNVAPPQVFLRLDVRDPLTQAAAVSRSVLPREESSITVSPAFSLPLQSCNFFSTNWLSADDVNDCFSSTTPLMLMTKSQSRAESLASLNVPIPPSLNQLSMPGGEDELILTSASTSITTTAPIAIPVSRRRQTSSRFSTPDNQFHTTDLADERQFVIDDLTIRSHSSYELLKHVTAEIIALSKEMLELRSDVSSNTGFFNNEFMKLKEMTSYFLNDQISGAKGFYEAKLAEVRKEHEKVVASPRKKESDFEELRQRCEMPFRDLDKVFAEKKRVEPISIKHKSSDTQTSVGLTTMDRMVSIEDINEGSTVLVIWNDRHKAYMLFSSSAYSHFVKESSVRRLGLATAFPSLPRRNWILGKVSHLDLCVIRKADNRYNLPVETKVYRVDVDPLDVQSKRVPAL</sequence>
<dbReference type="GO" id="GO:0019901">
    <property type="term" value="F:protein kinase binding"/>
    <property type="evidence" value="ECO:0007669"/>
    <property type="project" value="TreeGrafter"/>
</dbReference>
<proteinExistence type="predicted"/>
<dbReference type="GO" id="GO:0034517">
    <property type="term" value="P:ribophagy"/>
    <property type="evidence" value="ECO:0007669"/>
    <property type="project" value="TreeGrafter"/>
</dbReference>
<dbReference type="GO" id="GO:1990316">
    <property type="term" value="C:Atg1/ULK1 kinase complex"/>
    <property type="evidence" value="ECO:0007669"/>
    <property type="project" value="TreeGrafter"/>
</dbReference>
<dbReference type="GO" id="GO:0034727">
    <property type="term" value="P:piecemeal microautophagy of the nucleus"/>
    <property type="evidence" value="ECO:0007669"/>
    <property type="project" value="TreeGrafter"/>
</dbReference>
<evidence type="ECO:0000259" key="6">
    <source>
        <dbReference type="Pfam" id="PF10377"/>
    </source>
</evidence>
<dbReference type="InterPro" id="IPR045326">
    <property type="entry name" value="ATG17-like_dom"/>
</dbReference>
<evidence type="ECO:0000313" key="8">
    <source>
        <dbReference type="WBParaSite" id="HCON_00176360-00001"/>
    </source>
</evidence>
<dbReference type="GO" id="GO:0000422">
    <property type="term" value="P:autophagy of mitochondrion"/>
    <property type="evidence" value="ECO:0007669"/>
    <property type="project" value="TreeGrafter"/>
</dbReference>
<keyword evidence="4" id="KW-0175">Coiled coil</keyword>
<keyword evidence="2" id="KW-0653">Protein transport</keyword>
<name>A0A7I4Z219_HAECO</name>
<dbReference type="Gene3D" id="3.10.20.90">
    <property type="entry name" value="Phosphatidylinositol 3-kinase Catalytic Subunit, Chain A, domain 1"/>
    <property type="match status" value="1"/>
</dbReference>
<dbReference type="PANTHER" id="PTHR13222:SF1">
    <property type="entry name" value="RB1-INDUCIBLE COILED-COIL PROTEIN 1"/>
    <property type="match status" value="1"/>
</dbReference>
<dbReference type="OMA" id="QPEFESW"/>
<dbReference type="GO" id="GO:0034045">
    <property type="term" value="C:phagophore assembly site membrane"/>
    <property type="evidence" value="ECO:0007669"/>
    <property type="project" value="TreeGrafter"/>
</dbReference>
<protein>
    <submittedName>
        <fullName evidence="8">ATG11 domain-containing protein</fullName>
    </submittedName>
</protein>
<reference evidence="8" key="1">
    <citation type="submission" date="2020-12" db="UniProtKB">
        <authorList>
            <consortium name="WormBaseParasite"/>
        </authorList>
    </citation>
    <scope>IDENTIFICATION</scope>
    <source>
        <strain evidence="8">MHco3</strain>
    </source>
</reference>
<dbReference type="PANTHER" id="PTHR13222">
    <property type="entry name" value="RB1-INDUCIBLE COILED-COIL"/>
    <property type="match status" value="1"/>
</dbReference>
<keyword evidence="1" id="KW-0813">Transport</keyword>
<dbReference type="GO" id="GO:0061723">
    <property type="term" value="P:glycophagy"/>
    <property type="evidence" value="ECO:0007669"/>
    <property type="project" value="TreeGrafter"/>
</dbReference>
<dbReference type="InterPro" id="IPR029071">
    <property type="entry name" value="Ubiquitin-like_domsf"/>
</dbReference>
<dbReference type="GO" id="GO:0000045">
    <property type="term" value="P:autophagosome assembly"/>
    <property type="evidence" value="ECO:0007669"/>
    <property type="project" value="InterPro"/>
</dbReference>
<dbReference type="GO" id="GO:0015031">
    <property type="term" value="P:protein transport"/>
    <property type="evidence" value="ECO:0007669"/>
    <property type="project" value="UniProtKB-KW"/>
</dbReference>
<dbReference type="InterPro" id="IPR019460">
    <property type="entry name" value="Atg11_C"/>
</dbReference>
<evidence type="ECO:0000256" key="2">
    <source>
        <dbReference type="ARBA" id="ARBA00022927"/>
    </source>
</evidence>
<evidence type="ECO:0000256" key="1">
    <source>
        <dbReference type="ARBA" id="ARBA00022448"/>
    </source>
</evidence>
<dbReference type="Pfam" id="PF10377">
    <property type="entry name" value="ATG11"/>
    <property type="match status" value="1"/>
</dbReference>
<keyword evidence="7" id="KW-1185">Reference proteome</keyword>
<evidence type="ECO:0000259" key="5">
    <source>
        <dbReference type="Pfam" id="PF04108"/>
    </source>
</evidence>
<dbReference type="AlphaFoldDB" id="A0A7I4Z219"/>
<dbReference type="SUPFAM" id="SSF54236">
    <property type="entry name" value="Ubiquitin-like"/>
    <property type="match status" value="1"/>
</dbReference>
<keyword evidence="3" id="KW-0072">Autophagy</keyword>
<organism evidence="7 8">
    <name type="scientific">Haemonchus contortus</name>
    <name type="common">Barber pole worm</name>
    <dbReference type="NCBI Taxonomy" id="6289"/>
    <lineage>
        <taxon>Eukaryota</taxon>
        <taxon>Metazoa</taxon>
        <taxon>Ecdysozoa</taxon>
        <taxon>Nematoda</taxon>
        <taxon>Chromadorea</taxon>
        <taxon>Rhabditida</taxon>
        <taxon>Rhabditina</taxon>
        <taxon>Rhabditomorpha</taxon>
        <taxon>Strongyloidea</taxon>
        <taxon>Trichostrongylidae</taxon>
        <taxon>Haemonchus</taxon>
    </lineage>
</organism>
<dbReference type="Pfam" id="PF04108">
    <property type="entry name" value="ATG17_like"/>
    <property type="match status" value="1"/>
</dbReference>
<dbReference type="Proteomes" id="UP000025227">
    <property type="component" value="Unplaced"/>
</dbReference>
<dbReference type="InterPro" id="IPR040040">
    <property type="entry name" value="ATG11"/>
</dbReference>
<evidence type="ECO:0000256" key="3">
    <source>
        <dbReference type="ARBA" id="ARBA00023006"/>
    </source>
</evidence>
<dbReference type="GO" id="GO:0061709">
    <property type="term" value="P:reticulophagy"/>
    <property type="evidence" value="ECO:0007669"/>
    <property type="project" value="TreeGrafter"/>
</dbReference>
<evidence type="ECO:0000256" key="4">
    <source>
        <dbReference type="ARBA" id="ARBA00023054"/>
    </source>
</evidence>
<feature type="domain" description="Autophagy-related protein 11 C-terminal" evidence="6">
    <location>
        <begin position="782"/>
        <end position="904"/>
    </location>
</feature>
<dbReference type="OrthoDB" id="447953at2759"/>
<accession>A0A7I4Z219</accession>
<evidence type="ECO:0000313" key="7">
    <source>
        <dbReference type="Proteomes" id="UP000025227"/>
    </source>
</evidence>
<dbReference type="GO" id="GO:0060090">
    <property type="term" value="F:molecular adaptor activity"/>
    <property type="evidence" value="ECO:0007669"/>
    <property type="project" value="TreeGrafter"/>
</dbReference>
<dbReference type="WBParaSite" id="HCON_00176360-00001">
    <property type="protein sequence ID" value="HCON_00176360-00001"/>
    <property type="gene ID" value="HCON_00176360"/>
</dbReference>
<feature type="domain" description="Autophagy protein ATG17-like" evidence="5">
    <location>
        <begin position="112"/>
        <end position="462"/>
    </location>
</feature>